<dbReference type="InterPro" id="IPR014973">
    <property type="entry name" value="DUF1835"/>
</dbReference>
<protein>
    <recommendedName>
        <fullName evidence="5">DUF1835 domain-containing protein</fullName>
    </recommendedName>
</protein>
<dbReference type="InterPro" id="IPR022123">
    <property type="entry name" value="DUF3658"/>
</dbReference>
<sequence>MTKELIRIINDMPEDEARSLLRLLLIQLNEMDSDLNEDVMNVLTHIPKQLIESQKPRLRMAESTHVHIAFGDSPAGSVRCMLKEANYNDHYVISFSDAFSIGPIQKLETEDGQNLRQQWLARHLNAEDLYFEEEYLPAFQRSMRELQSIPEEMPITIWKADNAHEHIGLCFVLAQLKGRKNVQVINTSKANNKLFSKEYNILATGELPPEKLAVMYETYKSSSLLEETVRIELEKEWQELSQHTEILKIWEENQVVAVNENYFDAFIIECAEQVDAKDNFCKSARIIGEVLGHLEQYIGDDFLEYRLRTLIEKGIFKSEGSLKAMRYYSVKLNER</sequence>
<reference evidence="3 4" key="1">
    <citation type="submission" date="2014-06" db="EMBL/GenBank/DDBJ databases">
        <title>Draft genome sequence of Bacillus manliponensis JCM 15802 (MCCC 1A00708).</title>
        <authorList>
            <person name="Lai Q."/>
            <person name="Liu Y."/>
            <person name="Shao Z."/>
        </authorList>
    </citation>
    <scope>NUCLEOTIDE SEQUENCE [LARGE SCALE GENOMIC DNA]</scope>
    <source>
        <strain evidence="3 4">JCM 15802</strain>
    </source>
</reference>
<accession>A0A073K8M8</accession>
<dbReference type="AlphaFoldDB" id="A0A073K8M8"/>
<name>A0A073K8M8_9BACI</name>
<keyword evidence="4" id="KW-1185">Reference proteome</keyword>
<dbReference type="Pfam" id="PF08874">
    <property type="entry name" value="DUF1835"/>
    <property type="match status" value="1"/>
</dbReference>
<gene>
    <name evidence="3" type="ORF">BAMA_03700</name>
</gene>
<dbReference type="STRING" id="574376.BAMA_03700"/>
<dbReference type="Proteomes" id="UP000027822">
    <property type="component" value="Unassembled WGS sequence"/>
</dbReference>
<dbReference type="OrthoDB" id="343110at2"/>
<proteinExistence type="predicted"/>
<feature type="domain" description="DUF1835" evidence="1">
    <location>
        <begin position="66"/>
        <end position="186"/>
    </location>
</feature>
<feature type="domain" description="DUF3658" evidence="2">
    <location>
        <begin position="224"/>
        <end position="328"/>
    </location>
</feature>
<evidence type="ECO:0000259" key="2">
    <source>
        <dbReference type="Pfam" id="PF12395"/>
    </source>
</evidence>
<dbReference type="Pfam" id="PF12395">
    <property type="entry name" value="DUF3658"/>
    <property type="match status" value="1"/>
</dbReference>
<evidence type="ECO:0000259" key="1">
    <source>
        <dbReference type="Pfam" id="PF08874"/>
    </source>
</evidence>
<dbReference type="RefSeq" id="WP_034640154.1">
    <property type="nucleotide sequence ID" value="NZ_CBCSJC010000017.1"/>
</dbReference>
<dbReference type="EMBL" id="JOTN01000012">
    <property type="protein sequence ID" value="KEK18623.1"/>
    <property type="molecule type" value="Genomic_DNA"/>
</dbReference>
<evidence type="ECO:0000313" key="4">
    <source>
        <dbReference type="Proteomes" id="UP000027822"/>
    </source>
</evidence>
<comment type="caution">
    <text evidence="3">The sequence shown here is derived from an EMBL/GenBank/DDBJ whole genome shotgun (WGS) entry which is preliminary data.</text>
</comment>
<dbReference type="eggNOG" id="ENOG502ZC22">
    <property type="taxonomic scope" value="Bacteria"/>
</dbReference>
<evidence type="ECO:0008006" key="5">
    <source>
        <dbReference type="Google" id="ProtNLM"/>
    </source>
</evidence>
<organism evidence="3 4">
    <name type="scientific">Bacillus manliponensis</name>
    <dbReference type="NCBI Taxonomy" id="574376"/>
    <lineage>
        <taxon>Bacteria</taxon>
        <taxon>Bacillati</taxon>
        <taxon>Bacillota</taxon>
        <taxon>Bacilli</taxon>
        <taxon>Bacillales</taxon>
        <taxon>Bacillaceae</taxon>
        <taxon>Bacillus</taxon>
        <taxon>Bacillus cereus group</taxon>
    </lineage>
</organism>
<evidence type="ECO:0000313" key="3">
    <source>
        <dbReference type="EMBL" id="KEK18623.1"/>
    </source>
</evidence>